<dbReference type="PANTHER" id="PTHR32014:SF2">
    <property type="entry name" value="BCL-2-MODIFYING FACTOR"/>
    <property type="match status" value="1"/>
</dbReference>
<dbReference type="InterPro" id="IPR028192">
    <property type="entry name" value="BMF"/>
</dbReference>
<reference evidence="2" key="2">
    <citation type="submission" date="2025-09" db="UniProtKB">
        <authorList>
            <consortium name="Ensembl"/>
        </authorList>
    </citation>
    <scope>IDENTIFICATION</scope>
</reference>
<dbReference type="GO" id="GO:0010507">
    <property type="term" value="P:negative regulation of autophagy"/>
    <property type="evidence" value="ECO:0007669"/>
    <property type="project" value="TreeGrafter"/>
</dbReference>
<dbReference type="Ensembl" id="ENSCCRT00010110941.1">
    <property type="protein sequence ID" value="ENSCCRP00010099983.1"/>
    <property type="gene ID" value="ENSCCRG00010043884.1"/>
</dbReference>
<evidence type="ECO:0000313" key="3">
    <source>
        <dbReference type="Proteomes" id="UP000694427"/>
    </source>
</evidence>
<feature type="compositionally biased region" description="Polar residues" evidence="1">
    <location>
        <begin position="16"/>
        <end position="28"/>
    </location>
</feature>
<name>A0A8C1P3X8_CYPCA</name>
<evidence type="ECO:0000313" key="2">
    <source>
        <dbReference type="Ensembl" id="ENSCCRP00010099983.1"/>
    </source>
</evidence>
<accession>A0A8C1P3X8</accession>
<feature type="region of interest" description="Disordered" evidence="1">
    <location>
        <begin position="1"/>
        <end position="30"/>
    </location>
</feature>
<organism evidence="2 3">
    <name type="scientific">Cyprinus carpio</name>
    <name type="common">Common carp</name>
    <dbReference type="NCBI Taxonomy" id="7962"/>
    <lineage>
        <taxon>Eukaryota</taxon>
        <taxon>Metazoa</taxon>
        <taxon>Chordata</taxon>
        <taxon>Craniata</taxon>
        <taxon>Vertebrata</taxon>
        <taxon>Euteleostomi</taxon>
        <taxon>Actinopterygii</taxon>
        <taxon>Neopterygii</taxon>
        <taxon>Teleostei</taxon>
        <taxon>Ostariophysi</taxon>
        <taxon>Cypriniformes</taxon>
        <taxon>Cyprinidae</taxon>
        <taxon>Cyprininae</taxon>
        <taxon>Cyprinus</taxon>
    </lineage>
</organism>
<dbReference type="GO" id="GO:0016459">
    <property type="term" value="C:myosin complex"/>
    <property type="evidence" value="ECO:0007669"/>
    <property type="project" value="TreeGrafter"/>
</dbReference>
<evidence type="ECO:0000256" key="1">
    <source>
        <dbReference type="SAM" id="MobiDB-lite"/>
    </source>
</evidence>
<dbReference type="PANTHER" id="PTHR32014">
    <property type="entry name" value="BCL-2-MODIFYING FACTOR"/>
    <property type="match status" value="1"/>
</dbReference>
<dbReference type="AlphaFoldDB" id="A0A8C1P3X8"/>
<dbReference type="OMA" id="NWTRERQ"/>
<dbReference type="Proteomes" id="UP000694427">
    <property type="component" value="Unplaced"/>
</dbReference>
<dbReference type="GO" id="GO:0006915">
    <property type="term" value="P:apoptotic process"/>
    <property type="evidence" value="ECO:0007669"/>
    <property type="project" value="InterPro"/>
</dbReference>
<reference evidence="2" key="1">
    <citation type="submission" date="2025-08" db="UniProtKB">
        <authorList>
            <consortium name="Ensembl"/>
        </authorList>
    </citation>
    <scope>IDENTIFICATION</scope>
</reference>
<sequence>MDEDEDDVHRKGLQHWPSSRVQLKQTETAGRAPVSPSVMLPCRVPTRLFYGSAGLLLLAPPSRSQPPDVVLRQNLRMMEPAARPERSVETLIGQKLQLIGDQFYQEHMMHHRNQRIREPLWWRVALAVYTLVFGREAEARENRR</sequence>
<dbReference type="Pfam" id="PF15185">
    <property type="entry name" value="BMF"/>
    <property type="match status" value="1"/>
</dbReference>
<keyword evidence="3" id="KW-1185">Reference proteome</keyword>
<dbReference type="GO" id="GO:0043065">
    <property type="term" value="P:positive regulation of apoptotic process"/>
    <property type="evidence" value="ECO:0007669"/>
    <property type="project" value="TreeGrafter"/>
</dbReference>
<protein>
    <submittedName>
        <fullName evidence="2">BCL2 modifying factor 1</fullName>
    </submittedName>
</protein>
<proteinExistence type="predicted"/>